<gene>
    <name evidence="5" type="ORF">LFA_2303</name>
</gene>
<name>A0A098G883_9GAMM</name>
<feature type="chain" id="PRO_5001942811" evidence="3">
    <location>
        <begin position="25"/>
        <end position="248"/>
    </location>
</feature>
<evidence type="ECO:0000256" key="2">
    <source>
        <dbReference type="ARBA" id="ARBA00022729"/>
    </source>
</evidence>
<dbReference type="SUPFAM" id="SSF53850">
    <property type="entry name" value="Periplasmic binding protein-like II"/>
    <property type="match status" value="1"/>
</dbReference>
<dbReference type="Pfam" id="PF00497">
    <property type="entry name" value="SBP_bac_3"/>
    <property type="match status" value="1"/>
</dbReference>
<reference evidence="6" key="1">
    <citation type="submission" date="2014-09" db="EMBL/GenBank/DDBJ databases">
        <authorList>
            <person name="Gomez-Valero L."/>
        </authorList>
    </citation>
    <scope>NUCLEOTIDE SEQUENCE [LARGE SCALE GENOMIC DNA]</scope>
    <source>
        <strain evidence="6">ATCC700992</strain>
    </source>
</reference>
<dbReference type="SMART" id="SM00062">
    <property type="entry name" value="PBPb"/>
    <property type="match status" value="1"/>
</dbReference>
<evidence type="ECO:0000256" key="3">
    <source>
        <dbReference type="SAM" id="SignalP"/>
    </source>
</evidence>
<evidence type="ECO:0000313" key="5">
    <source>
        <dbReference type="EMBL" id="CEG57675.1"/>
    </source>
</evidence>
<dbReference type="Gene3D" id="3.40.190.10">
    <property type="entry name" value="Periplasmic binding protein-like II"/>
    <property type="match status" value="2"/>
</dbReference>
<sequence length="248" mass="27988">MQVKNMKNICLIILLCCFCISAQAKIKIGTPKYAPPYSINDPKQGVSGFDIDYMKKACQRLSWDCEFIPMKYIELTDALKENKIDLAIGAMVITQNQQNSIIFSLPYLTSDAGFLVSKNSSIDNVSALQGKKVGALHGKAYIDYLSERFNQQISIVPYEVFTSIAMDLNEGKIDAIFMNYLSALYLKQQFSDRVRVLSEHFQVGDGIGIAAMPANKDKIDQINKAILQFQTDGTFTNLYNYYFQFIIN</sequence>
<dbReference type="OrthoDB" id="9768183at2"/>
<evidence type="ECO:0000313" key="6">
    <source>
        <dbReference type="Proteomes" id="UP000032430"/>
    </source>
</evidence>
<keyword evidence="2 3" id="KW-0732">Signal</keyword>
<protein>
    <submittedName>
        <fullName evidence="5">ABC-type amino acid transport/signal transduction systems, periplasmic component/domain protein</fullName>
    </submittedName>
</protein>
<accession>A0A098G883</accession>
<dbReference type="STRING" id="1212491.LFA_2303"/>
<dbReference type="HOGENOM" id="CLU_019602_18_0_6"/>
<feature type="signal peptide" evidence="3">
    <location>
        <begin position="1"/>
        <end position="24"/>
    </location>
</feature>
<dbReference type="AlphaFoldDB" id="A0A098G883"/>
<feature type="domain" description="Solute-binding protein family 3/N-terminal" evidence="4">
    <location>
        <begin position="25"/>
        <end position="246"/>
    </location>
</feature>
<dbReference type="InterPro" id="IPR001638">
    <property type="entry name" value="Solute-binding_3/MltF_N"/>
</dbReference>
<keyword evidence="6" id="KW-1185">Reference proteome</keyword>
<dbReference type="EMBL" id="LN614827">
    <property type="protein sequence ID" value="CEG57675.1"/>
    <property type="molecule type" value="Genomic_DNA"/>
</dbReference>
<dbReference type="Proteomes" id="UP000032430">
    <property type="component" value="Chromosome I"/>
</dbReference>
<evidence type="ECO:0000256" key="1">
    <source>
        <dbReference type="ARBA" id="ARBA00010333"/>
    </source>
</evidence>
<organism evidence="5 6">
    <name type="scientific">Legionella fallonii LLAP-10</name>
    <dbReference type="NCBI Taxonomy" id="1212491"/>
    <lineage>
        <taxon>Bacteria</taxon>
        <taxon>Pseudomonadati</taxon>
        <taxon>Pseudomonadota</taxon>
        <taxon>Gammaproteobacteria</taxon>
        <taxon>Legionellales</taxon>
        <taxon>Legionellaceae</taxon>
        <taxon>Legionella</taxon>
    </lineage>
</organism>
<dbReference type="PANTHER" id="PTHR35936:SF19">
    <property type="entry name" value="AMINO-ACID-BINDING PROTEIN YXEM-RELATED"/>
    <property type="match status" value="1"/>
</dbReference>
<dbReference type="PANTHER" id="PTHR35936">
    <property type="entry name" value="MEMBRANE-BOUND LYTIC MUREIN TRANSGLYCOSYLASE F"/>
    <property type="match status" value="1"/>
</dbReference>
<dbReference type="KEGG" id="lfa:LFA_2303"/>
<evidence type="ECO:0000259" key="4">
    <source>
        <dbReference type="SMART" id="SM00062"/>
    </source>
</evidence>
<proteinExistence type="inferred from homology"/>
<comment type="similarity">
    <text evidence="1">Belongs to the bacterial solute-binding protein 3 family.</text>
</comment>